<dbReference type="Proteomes" id="UP001239795">
    <property type="component" value="Unassembled WGS sequence"/>
</dbReference>
<proteinExistence type="predicted"/>
<reference evidence="1 2" key="1">
    <citation type="submission" date="2016-10" db="EMBL/GenBank/DDBJ databases">
        <title>The genome sequence of Colletotrichum fioriniae PJ7.</title>
        <authorList>
            <person name="Baroncelli R."/>
        </authorList>
    </citation>
    <scope>NUCLEOTIDE SEQUENCE [LARGE SCALE GENOMIC DNA]</scope>
    <source>
        <strain evidence="1">Col 31</strain>
    </source>
</reference>
<organism evidence="1 2">
    <name type="scientific">Colletotrichum melonis</name>
    <dbReference type="NCBI Taxonomy" id="1209925"/>
    <lineage>
        <taxon>Eukaryota</taxon>
        <taxon>Fungi</taxon>
        <taxon>Dikarya</taxon>
        <taxon>Ascomycota</taxon>
        <taxon>Pezizomycotina</taxon>
        <taxon>Sordariomycetes</taxon>
        <taxon>Hypocreomycetidae</taxon>
        <taxon>Glomerellales</taxon>
        <taxon>Glomerellaceae</taxon>
        <taxon>Colletotrichum</taxon>
        <taxon>Colletotrichum acutatum species complex</taxon>
    </lineage>
</organism>
<evidence type="ECO:0000313" key="1">
    <source>
        <dbReference type="EMBL" id="KAK1461158.1"/>
    </source>
</evidence>
<name>A0AAI9XVI6_9PEZI</name>
<sequence length="22" mass="2402">MPVDGVVIHDCLNCIHSIFCGE</sequence>
<dbReference type="AlphaFoldDB" id="A0AAI9XVI6"/>
<protein>
    <submittedName>
        <fullName evidence="1">Uncharacterized protein</fullName>
    </submittedName>
</protein>
<dbReference type="EMBL" id="MLGG01000011">
    <property type="protein sequence ID" value="KAK1461158.1"/>
    <property type="molecule type" value="Genomic_DNA"/>
</dbReference>
<evidence type="ECO:0000313" key="2">
    <source>
        <dbReference type="Proteomes" id="UP001239795"/>
    </source>
</evidence>
<accession>A0AAI9XVI6</accession>
<comment type="caution">
    <text evidence="1">The sequence shown here is derived from an EMBL/GenBank/DDBJ whole genome shotgun (WGS) entry which is preliminary data.</text>
</comment>
<keyword evidence="2" id="KW-1185">Reference proteome</keyword>
<gene>
    <name evidence="1" type="ORF">CMEL01_14794</name>
</gene>